<accession>A0A9P6Y9L7</accession>
<reference evidence="1" key="1">
    <citation type="journal article" date="2020" name="Microb. Genom.">
        <title>Genetic diversity of clinical and environmental Mucorales isolates obtained from an investigation of mucormycosis cases among solid organ transplant recipients.</title>
        <authorList>
            <person name="Nguyen M.H."/>
            <person name="Kaul D."/>
            <person name="Muto C."/>
            <person name="Cheng S.J."/>
            <person name="Richter R.A."/>
            <person name="Bruno V.M."/>
            <person name="Liu G."/>
            <person name="Beyhan S."/>
            <person name="Sundermann A.J."/>
            <person name="Mounaud S."/>
            <person name="Pasculle A.W."/>
            <person name="Nierman W.C."/>
            <person name="Driscoll E."/>
            <person name="Cumbie R."/>
            <person name="Clancy C.J."/>
            <person name="Dupont C.L."/>
        </authorList>
    </citation>
    <scope>NUCLEOTIDE SEQUENCE</scope>
    <source>
        <strain evidence="1">GL16</strain>
    </source>
</reference>
<protein>
    <submittedName>
        <fullName evidence="1">Uncharacterized protein</fullName>
    </submittedName>
</protein>
<proteinExistence type="predicted"/>
<evidence type="ECO:0000313" key="1">
    <source>
        <dbReference type="EMBL" id="KAG1542734.1"/>
    </source>
</evidence>
<name>A0A9P6Y9L7_RHIOR</name>
<evidence type="ECO:0000313" key="2">
    <source>
        <dbReference type="Proteomes" id="UP000717996"/>
    </source>
</evidence>
<organism evidence="1 2">
    <name type="scientific">Rhizopus oryzae</name>
    <name type="common">Mucormycosis agent</name>
    <name type="synonym">Rhizopus arrhizus var. delemar</name>
    <dbReference type="NCBI Taxonomy" id="64495"/>
    <lineage>
        <taxon>Eukaryota</taxon>
        <taxon>Fungi</taxon>
        <taxon>Fungi incertae sedis</taxon>
        <taxon>Mucoromycota</taxon>
        <taxon>Mucoromycotina</taxon>
        <taxon>Mucoromycetes</taxon>
        <taxon>Mucorales</taxon>
        <taxon>Mucorineae</taxon>
        <taxon>Rhizopodaceae</taxon>
        <taxon>Rhizopus</taxon>
    </lineage>
</organism>
<dbReference type="EMBL" id="JAANIT010001027">
    <property type="protein sequence ID" value="KAG1542734.1"/>
    <property type="molecule type" value="Genomic_DNA"/>
</dbReference>
<gene>
    <name evidence="1" type="ORF">G6F51_007103</name>
</gene>
<dbReference type="AlphaFoldDB" id="A0A9P6Y9L7"/>
<sequence length="734" mass="84309">MSDLYLEPYVEIVSHDNSSEFVEPFVEISTRTRSREDEAEHIVRPVNALSILDRQRYFNSQASMGVEEFVNCSSDANRQTFNDIFQHILGCVYDGASDQLSPAFVDNICKAVPGEVSVSTDIDSFAYVSDDVPLRNSCGLIVRPLYSSSYMSDTGVTWSHDVYTKNVSVGVHRIPNVQILKTEKLQVCICFPRIYQELAATEGVSPSYHIPSHYHVQFVDLVLLPALGIVFDTSVVPVPLDYESAAHSGMGKSMCVSMKEFARLDKAMKGILSHNSGLNSVFGDFFFVTWGMGIKSRFSGDETFIDALASQGFVWDRVDLQHFYLDLGVNFGCPQHGVSGIWSTGDGRTFRAIIEKFLAANETFFPSKYRHDPLCDHLGIGGFKYANPKSDFIRVTAYSHSKEPFYRRSAVGERHGQDFQPGEVFKMSESFIKHINKMKHCLSLMKSKSYGVRLEVRFTANNWDTLYFRTMELAKNPLQTHINWYKSESLWCFVEKRLDSLVALAKNFHSQRDSRYTARQLTGVAFIAYMLSSLVHRPSDRSWWQPFMEQIKAHRCRKSMALFTPNLFVLSEDGSRWSCALSLKQHLHGVFQDEIINKIEPDYDCNIELPEWHYRIPTLLERSNMNTNLNFDLGIYAKYIDLTNKENYYWDHAVSYMTCYGFSNDCVEPFVNLIMHEVLFKFSKWDKYCKDKRSHQKLMAYGSNFFSDKEYLKDILKLGKVPSRTKTNRRLTSS</sequence>
<comment type="caution">
    <text evidence="1">The sequence shown here is derived from an EMBL/GenBank/DDBJ whole genome shotgun (WGS) entry which is preliminary data.</text>
</comment>
<dbReference type="OrthoDB" id="2250713at2759"/>
<dbReference type="Proteomes" id="UP000717996">
    <property type="component" value="Unassembled WGS sequence"/>
</dbReference>